<evidence type="ECO:0000259" key="10">
    <source>
        <dbReference type="Pfam" id="PF00712"/>
    </source>
</evidence>
<protein>
    <recommendedName>
        <fullName evidence="9">Beta sliding clamp</fullName>
    </recommendedName>
</protein>
<dbReference type="InterPro" id="IPR001001">
    <property type="entry name" value="DNA_polIII_beta"/>
</dbReference>
<evidence type="ECO:0000256" key="2">
    <source>
        <dbReference type="ARBA" id="ARBA00010752"/>
    </source>
</evidence>
<evidence type="ECO:0000256" key="1">
    <source>
        <dbReference type="ARBA" id="ARBA00004496"/>
    </source>
</evidence>
<dbReference type="GO" id="GO:0003887">
    <property type="term" value="F:DNA-directed DNA polymerase activity"/>
    <property type="evidence" value="ECO:0007669"/>
    <property type="project" value="UniProtKB-UniRule"/>
</dbReference>
<keyword evidence="5 9" id="KW-0548">Nucleotidyltransferase</keyword>
<dbReference type="GO" id="GO:0008408">
    <property type="term" value="F:3'-5' exonuclease activity"/>
    <property type="evidence" value="ECO:0007669"/>
    <property type="project" value="InterPro"/>
</dbReference>
<feature type="domain" description="DNA polymerase III beta sliding clamp C-terminal" evidence="12">
    <location>
        <begin position="245"/>
        <end position="371"/>
    </location>
</feature>
<keyword evidence="4 9" id="KW-0808">Transferase</keyword>
<dbReference type="GO" id="GO:0005737">
    <property type="term" value="C:cytoplasm"/>
    <property type="evidence" value="ECO:0007669"/>
    <property type="project" value="UniProtKB-SubCell"/>
</dbReference>
<comment type="caution">
    <text evidence="13">The sequence shown here is derived from an EMBL/GenBank/DDBJ whole genome shotgun (WGS) entry which is preliminary data.</text>
</comment>
<dbReference type="EMBL" id="DSYQ01000005">
    <property type="protein sequence ID" value="HGT70912.1"/>
    <property type="molecule type" value="Genomic_DNA"/>
</dbReference>
<gene>
    <name evidence="13" type="primary">dnaN</name>
    <name evidence="13" type="ORF">ENT43_01490</name>
</gene>
<organism evidence="13">
    <name type="scientific">candidate division CPR3 bacterium</name>
    <dbReference type="NCBI Taxonomy" id="2268181"/>
    <lineage>
        <taxon>Bacteria</taxon>
        <taxon>Bacteria division CPR3</taxon>
    </lineage>
</organism>
<dbReference type="InterPro" id="IPR022637">
    <property type="entry name" value="DNA_polIII_beta_cen"/>
</dbReference>
<feature type="domain" description="DNA polymerase III beta sliding clamp central" evidence="11">
    <location>
        <begin position="128"/>
        <end position="242"/>
    </location>
</feature>
<comment type="similarity">
    <text evidence="2 9">Belongs to the beta sliding clamp family.</text>
</comment>
<evidence type="ECO:0000256" key="5">
    <source>
        <dbReference type="ARBA" id="ARBA00022695"/>
    </source>
</evidence>
<dbReference type="Pfam" id="PF02768">
    <property type="entry name" value="DNA_pol3_beta_3"/>
    <property type="match status" value="1"/>
</dbReference>
<dbReference type="AlphaFoldDB" id="A0A7C4M2Z1"/>
<dbReference type="SMART" id="SM00480">
    <property type="entry name" value="POL3Bc"/>
    <property type="match status" value="1"/>
</dbReference>
<dbReference type="Gene3D" id="3.70.10.10">
    <property type="match status" value="1"/>
</dbReference>
<dbReference type="InterPro" id="IPR022635">
    <property type="entry name" value="DNA_polIII_beta_C"/>
</dbReference>
<dbReference type="PANTHER" id="PTHR30478:SF0">
    <property type="entry name" value="BETA SLIDING CLAMP"/>
    <property type="match status" value="1"/>
</dbReference>
<dbReference type="PIRSF" id="PIRSF000804">
    <property type="entry name" value="DNA_pol_III_b"/>
    <property type="match status" value="1"/>
</dbReference>
<proteinExistence type="inferred from homology"/>
<evidence type="ECO:0000256" key="3">
    <source>
        <dbReference type="ARBA" id="ARBA00022490"/>
    </source>
</evidence>
<evidence type="ECO:0000256" key="8">
    <source>
        <dbReference type="ARBA" id="ARBA00023125"/>
    </source>
</evidence>
<dbReference type="Gene3D" id="3.10.150.10">
    <property type="entry name" value="DNA Polymerase III, subunit A, domain 2"/>
    <property type="match status" value="1"/>
</dbReference>
<dbReference type="NCBIfam" id="TIGR00663">
    <property type="entry name" value="dnan"/>
    <property type="match status" value="1"/>
</dbReference>
<accession>A0A7C4M2Z1</accession>
<keyword evidence="3 9" id="KW-0963">Cytoplasm</keyword>
<evidence type="ECO:0000259" key="12">
    <source>
        <dbReference type="Pfam" id="PF02768"/>
    </source>
</evidence>
<evidence type="ECO:0000256" key="4">
    <source>
        <dbReference type="ARBA" id="ARBA00022679"/>
    </source>
</evidence>
<dbReference type="GO" id="GO:0009360">
    <property type="term" value="C:DNA polymerase III complex"/>
    <property type="evidence" value="ECO:0007669"/>
    <property type="project" value="InterPro"/>
</dbReference>
<dbReference type="CDD" id="cd00140">
    <property type="entry name" value="beta_clamp"/>
    <property type="match status" value="1"/>
</dbReference>
<dbReference type="InterPro" id="IPR046938">
    <property type="entry name" value="DNA_clamp_sf"/>
</dbReference>
<comment type="function">
    <text evidence="9">Confers DNA tethering and processivity to DNA polymerases and other proteins. Acts as a clamp, forming a ring around DNA (a reaction catalyzed by the clamp-loading complex) which diffuses in an ATP-independent manner freely and bidirectionally along dsDNA. Initially characterized for its ability to contact the catalytic subunit of DNA polymerase III (Pol III), a complex, multichain enzyme responsible for most of the replicative synthesis in bacteria; Pol III exhibits 3'-5' exonuclease proofreading activity. The beta chain is required for initiation of replication as well as for processivity of DNA replication.</text>
</comment>
<dbReference type="GO" id="GO:0003677">
    <property type="term" value="F:DNA binding"/>
    <property type="evidence" value="ECO:0007669"/>
    <property type="project" value="UniProtKB-UniRule"/>
</dbReference>
<dbReference type="GO" id="GO:0006271">
    <property type="term" value="P:DNA strand elongation involved in DNA replication"/>
    <property type="evidence" value="ECO:0007669"/>
    <property type="project" value="TreeGrafter"/>
</dbReference>
<keyword evidence="7 9" id="KW-0239">DNA-directed DNA polymerase</keyword>
<evidence type="ECO:0000256" key="9">
    <source>
        <dbReference type="PIRNR" id="PIRNR000804"/>
    </source>
</evidence>
<evidence type="ECO:0000313" key="13">
    <source>
        <dbReference type="EMBL" id="HGT70912.1"/>
    </source>
</evidence>
<feature type="domain" description="DNA polymerase III beta sliding clamp N-terminal" evidence="10">
    <location>
        <begin position="1"/>
        <end position="118"/>
    </location>
</feature>
<dbReference type="PANTHER" id="PTHR30478">
    <property type="entry name" value="DNA POLYMERASE III SUBUNIT BETA"/>
    <property type="match status" value="1"/>
</dbReference>
<dbReference type="SUPFAM" id="SSF55979">
    <property type="entry name" value="DNA clamp"/>
    <property type="match status" value="3"/>
</dbReference>
<reference evidence="13" key="1">
    <citation type="journal article" date="2020" name="mSystems">
        <title>Genome- and Community-Level Interaction Insights into Carbon Utilization and Element Cycling Functions of Hydrothermarchaeota in Hydrothermal Sediment.</title>
        <authorList>
            <person name="Zhou Z."/>
            <person name="Liu Y."/>
            <person name="Xu W."/>
            <person name="Pan J."/>
            <person name="Luo Z.H."/>
            <person name="Li M."/>
        </authorList>
    </citation>
    <scope>NUCLEOTIDE SEQUENCE [LARGE SCALE GENOMIC DNA]</scope>
    <source>
        <strain evidence="13">SpSt-579</strain>
    </source>
</reference>
<dbReference type="Pfam" id="PF02767">
    <property type="entry name" value="DNA_pol3_beta_2"/>
    <property type="match status" value="1"/>
</dbReference>
<evidence type="ECO:0000259" key="11">
    <source>
        <dbReference type="Pfam" id="PF02767"/>
    </source>
</evidence>
<dbReference type="InterPro" id="IPR022634">
    <property type="entry name" value="DNA_polIII_beta_N"/>
</dbReference>
<sequence>MKITCVQENLNKALSHSSRIISVKSSLPILDNILLSTDQGRLKISATDLELGINYWIGSKIEKDGEIAVPSKLITEFISNIKEEKINITSQDTSITIEGEKYNAVIKGFNTEDFPSIPDITKEVIFSISSRDFLNAINQVSFSAAMDSTRPLLAGVYFRIDKNILYMAATDSYRLAEKKIKVTNENKSSKNFIIPTRTISEVGKILKDAGEKVEVCFDENQILFNFGSIHLISRLIDGQYPNYEQIIPNEFETEVLVDKNELFNVCKVASLFARESANSIKISVKPDKNKEGIGVLSITGQGVQIGESVSKIPVKLKGKELEISFNAKYILDVLPNIPEKNVEIKFRDSISSALIQGEGKDDYLYVIMPLRN</sequence>
<comment type="subunit">
    <text evidence="9">Forms a ring-shaped head-to-tail homodimer around DNA.</text>
</comment>
<keyword evidence="8" id="KW-0238">DNA-binding</keyword>
<keyword evidence="6 9" id="KW-0235">DNA replication</keyword>
<comment type="subcellular location">
    <subcellularLocation>
        <location evidence="1 9">Cytoplasm</location>
    </subcellularLocation>
</comment>
<name>A0A7C4M2Z1_UNCC3</name>
<evidence type="ECO:0000256" key="6">
    <source>
        <dbReference type="ARBA" id="ARBA00022705"/>
    </source>
</evidence>
<evidence type="ECO:0000256" key="7">
    <source>
        <dbReference type="ARBA" id="ARBA00022932"/>
    </source>
</evidence>
<dbReference type="Pfam" id="PF00712">
    <property type="entry name" value="DNA_pol3_beta"/>
    <property type="match status" value="1"/>
</dbReference>